<evidence type="ECO:0000256" key="3">
    <source>
        <dbReference type="ARBA" id="ARBA00023163"/>
    </source>
</evidence>
<evidence type="ECO:0000256" key="1">
    <source>
        <dbReference type="ARBA" id="ARBA00023015"/>
    </source>
</evidence>
<dbReference type="RefSeq" id="WP_273947973.1">
    <property type="nucleotide sequence ID" value="NZ_JAQSIP010000001.1"/>
</dbReference>
<dbReference type="EMBL" id="JAQSIP010000001">
    <property type="protein sequence ID" value="MDD0837106.1"/>
    <property type="molecule type" value="Genomic_DNA"/>
</dbReference>
<dbReference type="PROSITE" id="PS50977">
    <property type="entry name" value="HTH_TETR_2"/>
    <property type="match status" value="1"/>
</dbReference>
<dbReference type="Gene3D" id="1.10.357.10">
    <property type="entry name" value="Tetracycline Repressor, domain 2"/>
    <property type="match status" value="1"/>
</dbReference>
<keyword evidence="3" id="KW-0804">Transcription</keyword>
<dbReference type="PANTHER" id="PTHR47506">
    <property type="entry name" value="TRANSCRIPTIONAL REGULATORY PROTEIN"/>
    <property type="match status" value="1"/>
</dbReference>
<name>A0ABT5MST1_9BURK</name>
<dbReference type="InterPro" id="IPR001647">
    <property type="entry name" value="HTH_TetR"/>
</dbReference>
<evidence type="ECO:0000256" key="4">
    <source>
        <dbReference type="PROSITE-ProRule" id="PRU00335"/>
    </source>
</evidence>
<dbReference type="InterPro" id="IPR011075">
    <property type="entry name" value="TetR_C"/>
</dbReference>
<keyword evidence="7" id="KW-1185">Reference proteome</keyword>
<keyword evidence="1" id="KW-0805">Transcription regulation</keyword>
<evidence type="ECO:0000256" key="2">
    <source>
        <dbReference type="ARBA" id="ARBA00023125"/>
    </source>
</evidence>
<proteinExistence type="predicted"/>
<dbReference type="PANTHER" id="PTHR47506:SF6">
    <property type="entry name" value="HTH-TYPE TRANSCRIPTIONAL REPRESSOR NEMR"/>
    <property type="match status" value="1"/>
</dbReference>
<dbReference type="InterPro" id="IPR036271">
    <property type="entry name" value="Tet_transcr_reg_TetR-rel_C_sf"/>
</dbReference>
<dbReference type="SUPFAM" id="SSF46689">
    <property type="entry name" value="Homeodomain-like"/>
    <property type="match status" value="1"/>
</dbReference>
<dbReference type="Pfam" id="PF00440">
    <property type="entry name" value="TetR_N"/>
    <property type="match status" value="1"/>
</dbReference>
<dbReference type="Pfam" id="PF16925">
    <property type="entry name" value="TetR_C_13"/>
    <property type="match status" value="1"/>
</dbReference>
<protein>
    <submittedName>
        <fullName evidence="6">TetR/AcrR family transcriptional regulator</fullName>
    </submittedName>
</protein>
<evidence type="ECO:0000313" key="7">
    <source>
        <dbReference type="Proteomes" id="UP001528673"/>
    </source>
</evidence>
<organism evidence="6 7">
    <name type="scientific">Curvibacter cyanobacteriorum</name>
    <dbReference type="NCBI Taxonomy" id="3026422"/>
    <lineage>
        <taxon>Bacteria</taxon>
        <taxon>Pseudomonadati</taxon>
        <taxon>Pseudomonadota</taxon>
        <taxon>Betaproteobacteria</taxon>
        <taxon>Burkholderiales</taxon>
        <taxon>Comamonadaceae</taxon>
        <taxon>Curvibacter</taxon>
    </lineage>
</organism>
<keyword evidence="2 4" id="KW-0238">DNA-binding</keyword>
<evidence type="ECO:0000259" key="5">
    <source>
        <dbReference type="PROSITE" id="PS50977"/>
    </source>
</evidence>
<feature type="DNA-binding region" description="H-T-H motif" evidence="4">
    <location>
        <begin position="33"/>
        <end position="52"/>
    </location>
</feature>
<dbReference type="PRINTS" id="PR00455">
    <property type="entry name" value="HTHTETR"/>
</dbReference>
<reference evidence="6 7" key="1">
    <citation type="submission" date="2023-02" db="EMBL/GenBank/DDBJ databases">
        <title>Bacterial whole genomic sequence of Curvibacter sp. HBC61.</title>
        <authorList>
            <person name="Le V."/>
            <person name="Ko S.-R."/>
            <person name="Ahn C.-Y."/>
            <person name="Oh H.-M."/>
        </authorList>
    </citation>
    <scope>NUCLEOTIDE SEQUENCE [LARGE SCALE GENOMIC DNA]</scope>
    <source>
        <strain evidence="6 7">HBC61</strain>
    </source>
</reference>
<sequence length="202" mass="22136">MPSQTTPDTPDVRRSILAVGQQIMAHKGFSGVGINEILTTAGVPKGSFYHYFGSKEAFGEALLSSYFETYLAEIDRTLARDDLNWAQRLMAYFEAWKNTQSVLDCQGKCLAVKLGAEVADLSEAMRQAMREGTQGIVTRLTAAIEAAQRERSVSSTGPASELAETLYQLWIGASILAKVERKPQPFDVALASTRRLLQTSDP</sequence>
<dbReference type="InterPro" id="IPR009057">
    <property type="entry name" value="Homeodomain-like_sf"/>
</dbReference>
<dbReference type="Proteomes" id="UP001528673">
    <property type="component" value="Unassembled WGS sequence"/>
</dbReference>
<evidence type="ECO:0000313" key="6">
    <source>
        <dbReference type="EMBL" id="MDD0837106.1"/>
    </source>
</evidence>
<comment type="caution">
    <text evidence="6">The sequence shown here is derived from an EMBL/GenBank/DDBJ whole genome shotgun (WGS) entry which is preliminary data.</text>
</comment>
<feature type="domain" description="HTH tetR-type" evidence="5">
    <location>
        <begin position="10"/>
        <end position="70"/>
    </location>
</feature>
<accession>A0ABT5MST1</accession>
<gene>
    <name evidence="6" type="ORF">PSQ40_00835</name>
</gene>
<dbReference type="SUPFAM" id="SSF48498">
    <property type="entry name" value="Tetracyclin repressor-like, C-terminal domain"/>
    <property type="match status" value="1"/>
</dbReference>